<dbReference type="GO" id="GO:0005975">
    <property type="term" value="P:carbohydrate metabolic process"/>
    <property type="evidence" value="ECO:0007669"/>
    <property type="project" value="InterPro"/>
</dbReference>
<dbReference type="InterPro" id="IPR036900">
    <property type="entry name" value="A-D-PHexomutase_C_sf"/>
</dbReference>
<dbReference type="EMBL" id="OB676469">
    <property type="protein sequence ID" value="CAD7236089.1"/>
    <property type="molecule type" value="Genomic_DNA"/>
</dbReference>
<evidence type="ECO:0000256" key="4">
    <source>
        <dbReference type="ARBA" id="ARBA00022842"/>
    </source>
</evidence>
<dbReference type="SUPFAM" id="SSF53738">
    <property type="entry name" value="Phosphoglucomutase, first 3 domains"/>
    <property type="match status" value="2"/>
</dbReference>
<organism evidence="9">
    <name type="scientific">Cyprideis torosa</name>
    <dbReference type="NCBI Taxonomy" id="163714"/>
    <lineage>
        <taxon>Eukaryota</taxon>
        <taxon>Metazoa</taxon>
        <taxon>Ecdysozoa</taxon>
        <taxon>Arthropoda</taxon>
        <taxon>Crustacea</taxon>
        <taxon>Oligostraca</taxon>
        <taxon>Ostracoda</taxon>
        <taxon>Podocopa</taxon>
        <taxon>Podocopida</taxon>
        <taxon>Cytherocopina</taxon>
        <taxon>Cytheroidea</taxon>
        <taxon>Cytherideidae</taxon>
        <taxon>Cyprideis</taxon>
    </lineage>
</organism>
<proteinExistence type="predicted"/>
<reference evidence="9" key="1">
    <citation type="submission" date="2020-11" db="EMBL/GenBank/DDBJ databases">
        <authorList>
            <person name="Tran Van P."/>
        </authorList>
    </citation>
    <scope>NUCLEOTIDE SEQUENCE</scope>
</reference>
<dbReference type="SUPFAM" id="SSF55957">
    <property type="entry name" value="Phosphoglucomutase, C-terminal domain"/>
    <property type="match status" value="1"/>
</dbReference>
<evidence type="ECO:0000259" key="6">
    <source>
        <dbReference type="Pfam" id="PF00408"/>
    </source>
</evidence>
<dbReference type="Pfam" id="PF02879">
    <property type="entry name" value="PGM_PMM_II"/>
    <property type="match status" value="1"/>
</dbReference>
<keyword evidence="4" id="KW-0460">Magnesium</keyword>
<evidence type="ECO:0000259" key="8">
    <source>
        <dbReference type="Pfam" id="PF02880"/>
    </source>
</evidence>
<evidence type="ECO:0000259" key="7">
    <source>
        <dbReference type="Pfam" id="PF02879"/>
    </source>
</evidence>
<feature type="domain" description="Alpha-D-phosphohexomutase alpha/beta/alpha" evidence="8">
    <location>
        <begin position="143"/>
        <end position="255"/>
    </location>
</feature>
<dbReference type="PANTHER" id="PTHR42946">
    <property type="entry name" value="PHOSPHOHEXOSE MUTASE"/>
    <property type="match status" value="1"/>
</dbReference>
<dbReference type="Pfam" id="PF02880">
    <property type="entry name" value="PGM_PMM_III"/>
    <property type="match status" value="1"/>
</dbReference>
<keyword evidence="2" id="KW-0597">Phosphoprotein</keyword>
<dbReference type="GO" id="GO:0004615">
    <property type="term" value="F:phosphomannomutase activity"/>
    <property type="evidence" value="ECO:0007669"/>
    <property type="project" value="TreeGrafter"/>
</dbReference>
<gene>
    <name evidence="9" type="ORF">CTOB1V02_LOCUS13904</name>
</gene>
<name>A0A7R8WSN7_9CRUS</name>
<sequence length="351" mass="36610">IGKADEAAILSALGQAQASETRGALTEAPEAAQAYVGRYADAFGPDALQGLRIGVYEHSSVARDLLHDVLRACGAESVPLARSDTFIPVDTEAVGEQTRAMLAGWAKDHGLHAIVSTDGDADRPMLTDAHGRVIPGDVLGALSAVFLGADTLCTPVSSNTMIDQMPQFAVIHRTRIGSPYVIAAMEEVLAANPKARVIGYEANGGTLLGYTAEAGAGPLAPLMTRDCLLPILAPLALTCAQGIGVAELVATLPPRFTAADRVTDVEPEKSRALIDRLASDASARAAFFETGSSEAAVDVTDGLRVRFADGSIVHLRPSGNAPECRCYTEADSAERAQALLALHMKKLAAMV</sequence>
<keyword evidence="5" id="KW-0413">Isomerase</keyword>
<feature type="domain" description="Alpha-D-phosphohexomutase alpha/beta/alpha" evidence="7">
    <location>
        <begin position="34"/>
        <end position="131"/>
    </location>
</feature>
<dbReference type="Gene3D" id="3.30.310.50">
    <property type="entry name" value="Alpha-D-phosphohexomutase, C-terminal domain"/>
    <property type="match status" value="1"/>
</dbReference>
<dbReference type="InterPro" id="IPR005843">
    <property type="entry name" value="A-D-PHexomutase_C"/>
</dbReference>
<protein>
    <submittedName>
        <fullName evidence="9">Uncharacterized protein</fullName>
    </submittedName>
</protein>
<evidence type="ECO:0000256" key="3">
    <source>
        <dbReference type="ARBA" id="ARBA00022723"/>
    </source>
</evidence>
<feature type="domain" description="Alpha-D-phosphohexomutase C-terminal" evidence="6">
    <location>
        <begin position="293"/>
        <end position="340"/>
    </location>
</feature>
<dbReference type="AlphaFoldDB" id="A0A7R8WSN7"/>
<dbReference type="Gene3D" id="3.40.120.10">
    <property type="entry name" value="Alpha-D-Glucose-1,6-Bisphosphate, subunit A, domain 3"/>
    <property type="match status" value="2"/>
</dbReference>
<feature type="non-terminal residue" evidence="9">
    <location>
        <position position="1"/>
    </location>
</feature>
<dbReference type="InterPro" id="IPR005845">
    <property type="entry name" value="A-D-PHexomutase_a/b/a-II"/>
</dbReference>
<keyword evidence="3" id="KW-0479">Metal-binding</keyword>
<dbReference type="InterPro" id="IPR005846">
    <property type="entry name" value="A-D-PHexomutase_a/b/a-III"/>
</dbReference>
<dbReference type="PANTHER" id="PTHR42946:SF1">
    <property type="entry name" value="PHOSPHOGLUCOMUTASE (ALPHA-D-GLUCOSE-1,6-BISPHOSPHATE-DEPENDENT)"/>
    <property type="match status" value="1"/>
</dbReference>
<dbReference type="InterPro" id="IPR016055">
    <property type="entry name" value="A-D-PHexomutase_a/b/a-I/II/III"/>
</dbReference>
<evidence type="ECO:0000256" key="5">
    <source>
        <dbReference type="ARBA" id="ARBA00023235"/>
    </source>
</evidence>
<evidence type="ECO:0000256" key="1">
    <source>
        <dbReference type="ARBA" id="ARBA00001946"/>
    </source>
</evidence>
<dbReference type="OrthoDB" id="1743979at2759"/>
<evidence type="ECO:0000313" key="9">
    <source>
        <dbReference type="EMBL" id="CAD7236089.1"/>
    </source>
</evidence>
<comment type="cofactor">
    <cofactor evidence="1">
        <name>Mg(2+)</name>
        <dbReference type="ChEBI" id="CHEBI:18420"/>
    </cofactor>
</comment>
<dbReference type="Pfam" id="PF00408">
    <property type="entry name" value="PGM_PMM_IV"/>
    <property type="match status" value="1"/>
</dbReference>
<dbReference type="GO" id="GO:0046872">
    <property type="term" value="F:metal ion binding"/>
    <property type="evidence" value="ECO:0007669"/>
    <property type="project" value="UniProtKB-KW"/>
</dbReference>
<accession>A0A7R8WSN7</accession>
<dbReference type="InterPro" id="IPR050060">
    <property type="entry name" value="Phosphoglucosamine_mutase"/>
</dbReference>
<evidence type="ECO:0000256" key="2">
    <source>
        <dbReference type="ARBA" id="ARBA00022553"/>
    </source>
</evidence>